<evidence type="ECO:0000313" key="2">
    <source>
        <dbReference type="EMBL" id="KAK5098153.1"/>
    </source>
</evidence>
<gene>
    <name evidence="2" type="ORF">LTR24_001975</name>
</gene>
<dbReference type="Pfam" id="PF06985">
    <property type="entry name" value="HET"/>
    <property type="match status" value="1"/>
</dbReference>
<feature type="domain" description="Heterokaryon incompatibility" evidence="1">
    <location>
        <begin position="80"/>
        <end position="137"/>
    </location>
</feature>
<dbReference type="PANTHER" id="PTHR10622:SF10">
    <property type="entry name" value="HET DOMAIN-CONTAINING PROTEIN"/>
    <property type="match status" value="1"/>
</dbReference>
<evidence type="ECO:0000259" key="1">
    <source>
        <dbReference type="Pfam" id="PF06985"/>
    </source>
</evidence>
<name>A0ABR0KJB7_9EURO</name>
<dbReference type="EMBL" id="JAVRRG010000015">
    <property type="protein sequence ID" value="KAK5098153.1"/>
    <property type="molecule type" value="Genomic_DNA"/>
</dbReference>
<keyword evidence="3" id="KW-1185">Reference proteome</keyword>
<evidence type="ECO:0000313" key="3">
    <source>
        <dbReference type="Proteomes" id="UP001345013"/>
    </source>
</evidence>
<comment type="caution">
    <text evidence="2">The sequence shown here is derived from an EMBL/GenBank/DDBJ whole genome shotgun (WGS) entry which is preliminary data.</text>
</comment>
<sequence length="623" mass="69903">MRLLKTQGSDSSEWQPQLVDFRGEEYAILSHRWLANATDEVLFADIEIIDDGGKDPAIGHRPLRFILNGVYGRQPPQTKSGFHKLRGAAQQALTDGYDFIWIDTCCIDKSSSAELSEAINSMWTWYSKSTICYAYLQDVPGGPDGVVTEHDLKFAQSQWWTRGWTLQELLVPLDVIFFTETWDPIGEKKSLSDAIVSITGIGMDVLTHARRLESVSIARRMSWASKRRTTRIEDLAYALMGIFSVNMPLLYGEGERAFLQLRQEIMKDSDDESIFAWVEPSANPSSYSGLLAQHPSAFARSSDIIYYIDFEDREPYVMSDRGLSITLHLSPAQDGTVAAALHCPVPQTGDGFLAVYLKRFGKDSQHYARVKCARLGSLDQRGALETIYVRQSHPTHELDTILPYHFFNLRHLHTGTTPSEKFFLENAKSNLLERLPYSALASLPIHPTSHARKWVCSGFEPVFRVLRGTSKLSAVLLFAGTETGVNSCRVLIMLGSISSTQIGYDARKFDTGDIPTDLRLQDFEPGFKPRPAGLDTWIELENHHVKVEIEPQVDSSNQLFITDITISKIFRITPLQALGEAVADRLEPFVPICLPTNTPAQSTSKTYDFILLSSDPTERRGLT</sequence>
<reference evidence="2 3" key="1">
    <citation type="submission" date="2023-08" db="EMBL/GenBank/DDBJ databases">
        <title>Black Yeasts Isolated from many extreme environments.</title>
        <authorList>
            <person name="Coleine C."/>
            <person name="Stajich J.E."/>
            <person name="Selbmann L."/>
        </authorList>
    </citation>
    <scope>NUCLEOTIDE SEQUENCE [LARGE SCALE GENOMIC DNA]</scope>
    <source>
        <strain evidence="2 3">CCFEE 5885</strain>
    </source>
</reference>
<dbReference type="PANTHER" id="PTHR10622">
    <property type="entry name" value="HET DOMAIN-CONTAINING PROTEIN"/>
    <property type="match status" value="1"/>
</dbReference>
<proteinExistence type="predicted"/>
<protein>
    <recommendedName>
        <fullName evidence="1">Heterokaryon incompatibility domain-containing protein</fullName>
    </recommendedName>
</protein>
<dbReference type="InterPro" id="IPR010730">
    <property type="entry name" value="HET"/>
</dbReference>
<accession>A0ABR0KJB7</accession>
<dbReference type="Proteomes" id="UP001345013">
    <property type="component" value="Unassembled WGS sequence"/>
</dbReference>
<organism evidence="2 3">
    <name type="scientific">Lithohypha guttulata</name>
    <dbReference type="NCBI Taxonomy" id="1690604"/>
    <lineage>
        <taxon>Eukaryota</taxon>
        <taxon>Fungi</taxon>
        <taxon>Dikarya</taxon>
        <taxon>Ascomycota</taxon>
        <taxon>Pezizomycotina</taxon>
        <taxon>Eurotiomycetes</taxon>
        <taxon>Chaetothyriomycetidae</taxon>
        <taxon>Chaetothyriales</taxon>
        <taxon>Trichomeriaceae</taxon>
        <taxon>Lithohypha</taxon>
    </lineage>
</organism>